<evidence type="ECO:0000313" key="3">
    <source>
        <dbReference type="EMBL" id="MFC6079660.1"/>
    </source>
</evidence>
<protein>
    <recommendedName>
        <fullName evidence="1">Glucanase</fullName>
        <ecNumber evidence="1">3.2.1.-</ecNumber>
    </recommendedName>
</protein>
<dbReference type="RefSeq" id="WP_380745929.1">
    <property type="nucleotide sequence ID" value="NZ_JBHSRF010000001.1"/>
</dbReference>
<proteinExistence type="inferred from homology"/>
<comment type="similarity">
    <text evidence="1">Belongs to the glycosyl hydrolase family 6.</text>
</comment>
<dbReference type="EC" id="3.2.1.-" evidence="1"/>
<dbReference type="InterPro" id="IPR016288">
    <property type="entry name" value="Beta_cellobiohydrolase"/>
</dbReference>
<dbReference type="PANTHER" id="PTHR34876">
    <property type="match status" value="1"/>
</dbReference>
<keyword evidence="1" id="KW-0624">Polysaccharide degradation</keyword>
<dbReference type="PRINTS" id="PR00733">
    <property type="entry name" value="GLHYDRLASE6"/>
</dbReference>
<organism evidence="3 4">
    <name type="scientific">Sphaerisporangium aureirubrum</name>
    <dbReference type="NCBI Taxonomy" id="1544736"/>
    <lineage>
        <taxon>Bacteria</taxon>
        <taxon>Bacillati</taxon>
        <taxon>Actinomycetota</taxon>
        <taxon>Actinomycetes</taxon>
        <taxon>Streptosporangiales</taxon>
        <taxon>Streptosporangiaceae</taxon>
        <taxon>Sphaerisporangium</taxon>
    </lineage>
</organism>
<gene>
    <name evidence="3" type="ORF">ACFP1K_00690</name>
</gene>
<keyword evidence="1" id="KW-0326">Glycosidase</keyword>
<dbReference type="Proteomes" id="UP001596137">
    <property type="component" value="Unassembled WGS sequence"/>
</dbReference>
<dbReference type="GO" id="GO:0016787">
    <property type="term" value="F:hydrolase activity"/>
    <property type="evidence" value="ECO:0007669"/>
    <property type="project" value="UniProtKB-KW"/>
</dbReference>
<evidence type="ECO:0000256" key="1">
    <source>
        <dbReference type="RuleBase" id="RU361186"/>
    </source>
</evidence>
<dbReference type="InterPro" id="IPR012291">
    <property type="entry name" value="CBM2_carb-bd_dom_sf"/>
</dbReference>
<dbReference type="SUPFAM" id="SSF51989">
    <property type="entry name" value="Glycosyl hydrolases family 6, cellulases"/>
    <property type="match status" value="1"/>
</dbReference>
<comment type="caution">
    <text evidence="3">The sequence shown here is derived from an EMBL/GenBank/DDBJ whole genome shotgun (WGS) entry which is preliminary data.</text>
</comment>
<dbReference type="InterPro" id="IPR001919">
    <property type="entry name" value="CBD2"/>
</dbReference>
<feature type="domain" description="CBM2" evidence="2">
    <location>
        <begin position="31"/>
        <end position="144"/>
    </location>
</feature>
<dbReference type="PANTHER" id="PTHR34876:SF4">
    <property type="entry name" value="1,4-BETA-D-GLUCAN CELLOBIOHYDROLASE C-RELATED"/>
    <property type="match status" value="1"/>
</dbReference>
<evidence type="ECO:0000313" key="4">
    <source>
        <dbReference type="Proteomes" id="UP001596137"/>
    </source>
</evidence>
<dbReference type="Pfam" id="PF00553">
    <property type="entry name" value="CBM_2"/>
    <property type="match status" value="1"/>
</dbReference>
<keyword evidence="1 3" id="KW-0378">Hydrolase</keyword>
<feature type="signal peptide" evidence="1">
    <location>
        <begin position="1"/>
        <end position="36"/>
    </location>
</feature>
<accession>A0ABW1N800</accession>
<keyword evidence="1" id="KW-0732">Signal</keyword>
<reference evidence="4" key="1">
    <citation type="journal article" date="2019" name="Int. J. Syst. Evol. Microbiol.">
        <title>The Global Catalogue of Microorganisms (GCM) 10K type strain sequencing project: providing services to taxonomists for standard genome sequencing and annotation.</title>
        <authorList>
            <consortium name="The Broad Institute Genomics Platform"/>
            <consortium name="The Broad Institute Genome Sequencing Center for Infectious Disease"/>
            <person name="Wu L."/>
            <person name="Ma J."/>
        </authorList>
    </citation>
    <scope>NUCLEOTIDE SEQUENCE [LARGE SCALE GENOMIC DNA]</scope>
    <source>
        <strain evidence="4">JCM 30346</strain>
    </source>
</reference>
<keyword evidence="1" id="KW-0136">Cellulose degradation</keyword>
<dbReference type="PROSITE" id="PS51173">
    <property type="entry name" value="CBM2"/>
    <property type="match status" value="1"/>
</dbReference>
<dbReference type="Gene3D" id="2.60.40.290">
    <property type="match status" value="1"/>
</dbReference>
<dbReference type="Pfam" id="PF01341">
    <property type="entry name" value="Glyco_hydro_6"/>
    <property type="match status" value="1"/>
</dbReference>
<evidence type="ECO:0000259" key="2">
    <source>
        <dbReference type="PROSITE" id="PS51173"/>
    </source>
</evidence>
<dbReference type="SUPFAM" id="SSF49384">
    <property type="entry name" value="Carbohydrate-binding domain"/>
    <property type="match status" value="1"/>
</dbReference>
<dbReference type="EMBL" id="JBHSRF010000001">
    <property type="protein sequence ID" value="MFC6079660.1"/>
    <property type="molecule type" value="Genomic_DNA"/>
</dbReference>
<sequence length="803" mass="84446">MGHAQSRFHRKVLTILTAAVLAAAGLVLVTSPRADAAVACELVYTSNTWGTGSGGFTASIVVKNTGDPLTAWTLSFTFPGSQQLTVGWAATWTQSGQRVTAQSQAWSGSVATGASFTVGFNGNWTDGNPPPRDFAVNGVPCAYVLIPSPTPSPTPTPTFPSPLRIIVIPTTLSVPEGGQASAQIRLNSQPTRDIIVGTARVQGDTDLAGGPPLTFTPSNWNIPQNFAVTAAEDADTTNGTAIFDTRSSQIPGSSAVLWNAAEIDNDGPGSTPLRILITPTALIVPEGGQGIVQVRLSARPTLDTIVVAGRVQGDTDLAVGGPLTFTQGNWNVPQTILVTAAEDADSLNSTAVFDFRSSQISGGGTVSLNVAELDNDVPGSTASPTVPVDNPFIGVSGYVNADWAANVENSAATAGGSAAERMRRLRTVPTAIWLDRIAKVTGTVGVRGLEAHLDDALAQNAGYVTLVLYDLPDKDCLAQVSPAELHAADNGLNWYKTQYIDAIASIVSKSKYSRLRIATIIEPRSLADLVTGNNYPSCVAAAQSGVYVDGIRHALDRLSPLPNVYTYLDAGHSGWIGWDDNFGALATLISSTVRGSAGGATSLDGIATNVADYIPTEEPFLPDATLMFGGVPLRSATFFEWNPYFDERDYATAMRASLIQRGLSSSIGTVIDTSRNGWGGVNRPTSVSTSTELDPYVNQSRVDRRPYRFSWCNQRGAGVGARPVAAPLPGVDAFLWVKPPGESDGVGGPVVPPGSVVDRMCDPAATNRFNPIVLTNALPNAPLYGDWHHEQFAMLVDNAYPAL</sequence>
<name>A0ABW1N800_9ACTN</name>
<keyword evidence="4" id="KW-1185">Reference proteome</keyword>
<feature type="chain" id="PRO_5044969400" description="Glucanase" evidence="1">
    <location>
        <begin position="37"/>
        <end position="803"/>
    </location>
</feature>
<dbReference type="InterPro" id="IPR008965">
    <property type="entry name" value="CBM2/CBM3_carb-bd_dom_sf"/>
</dbReference>
<dbReference type="SMART" id="SM00637">
    <property type="entry name" value="CBD_II"/>
    <property type="match status" value="1"/>
</dbReference>
<keyword evidence="1" id="KW-0119">Carbohydrate metabolism</keyword>
<dbReference type="InterPro" id="IPR036434">
    <property type="entry name" value="Beta_cellobiohydrolase_sf"/>
</dbReference>
<dbReference type="Gene3D" id="3.20.20.40">
    <property type="entry name" value="1, 4-beta cellobiohydrolase"/>
    <property type="match status" value="1"/>
</dbReference>